<evidence type="ECO:0000256" key="1">
    <source>
        <dbReference type="ARBA" id="ARBA00004651"/>
    </source>
</evidence>
<feature type="transmembrane region" description="Helical" evidence="8">
    <location>
        <begin position="419"/>
        <end position="442"/>
    </location>
</feature>
<dbReference type="GO" id="GO:0005886">
    <property type="term" value="C:plasma membrane"/>
    <property type="evidence" value="ECO:0007669"/>
    <property type="project" value="UniProtKB-SubCell"/>
</dbReference>
<dbReference type="Proteomes" id="UP000467193">
    <property type="component" value="Chromosome"/>
</dbReference>
<evidence type="ECO:0000256" key="8">
    <source>
        <dbReference type="RuleBase" id="RU363032"/>
    </source>
</evidence>
<organism evidence="10 11">
    <name type="scientific">Mycolicibacterium sediminis</name>
    <dbReference type="NCBI Taxonomy" id="1286180"/>
    <lineage>
        <taxon>Bacteria</taxon>
        <taxon>Bacillati</taxon>
        <taxon>Actinomycetota</taxon>
        <taxon>Actinomycetes</taxon>
        <taxon>Mycobacteriales</taxon>
        <taxon>Mycobacteriaceae</taxon>
        <taxon>Mycolicibacterium</taxon>
    </lineage>
</organism>
<sequence length="564" mass="60139">MSLAVLAALYGVFFFWPLVSIALRSLSADGSVSYRPADFTLDNYVSLFADALLRDVLVNTVITAAVSTVVTFLLAFPTAYLMSRLQRSMSTALFMMVLLPFWVSILVRLFAFLELLSSNGPVNGVLEAIGVGRQPLLFNATGTVIGMVNYLLPYMILVLFAAMSGVDPNLTRAAKSLGCSSRQAFTSVYLPLIRASIVGALLLNFIIATGFFLTPAILGGPQDVTISTYIATQVQNYRWGPASAFGVVLLVATCIGFAAAGRMTGLTAGSGISMTSAKGVSRQAAMPFGPAKVGLWSVTVLVIAFLFAPIAFVFPLSWGVDATIAWPPRGFTLDWYHLALTDPMWTAALQKSVTVGLAVAVLAVILAVFIARWIRTLDGRPRVQSTLVSIVYLPVIVPVILLAIGTFDVQNRIGALGTWWGLVLVETVLALPFTYLVVAAALNNVDPSLEKAAWTMGASRVYALRKVVIPTVIPAITGAALLAFISSWDEAVVALFQTSFDKTLPVNFYASLKSGSSPVIAAIGAMLMLLVLILGAAFLLIQVVRSRRAATSAPTSPEPAKEPR</sequence>
<evidence type="ECO:0000256" key="4">
    <source>
        <dbReference type="ARBA" id="ARBA00022475"/>
    </source>
</evidence>
<dbReference type="Pfam" id="PF00528">
    <property type="entry name" value="BPD_transp_1"/>
    <property type="match status" value="2"/>
</dbReference>
<dbReference type="GO" id="GO:0055085">
    <property type="term" value="P:transmembrane transport"/>
    <property type="evidence" value="ECO:0007669"/>
    <property type="project" value="InterPro"/>
</dbReference>
<feature type="transmembrane region" description="Helical" evidence="8">
    <location>
        <begin position="56"/>
        <end position="81"/>
    </location>
</feature>
<comment type="subcellular location">
    <subcellularLocation>
        <location evidence="1 8">Cell membrane</location>
        <topology evidence="1 8">Multi-pass membrane protein</topology>
    </subcellularLocation>
</comment>
<accession>A0A7I7QR41</accession>
<reference evidence="10 11" key="1">
    <citation type="journal article" date="2019" name="Emerg. Microbes Infect.">
        <title>Comprehensive subspecies identification of 175 nontuberculous mycobacteria species based on 7547 genomic profiles.</title>
        <authorList>
            <person name="Matsumoto Y."/>
            <person name="Kinjo T."/>
            <person name="Motooka D."/>
            <person name="Nabeya D."/>
            <person name="Jung N."/>
            <person name="Uechi K."/>
            <person name="Horii T."/>
            <person name="Iida T."/>
            <person name="Fujita J."/>
            <person name="Nakamura S."/>
        </authorList>
    </citation>
    <scope>NUCLEOTIDE SEQUENCE [LARGE SCALE GENOMIC DNA]</scope>
    <source>
        <strain evidence="10 11">JCM 17899</strain>
    </source>
</reference>
<keyword evidence="3 8" id="KW-0813">Transport</keyword>
<feature type="transmembrane region" description="Helical" evidence="8">
    <location>
        <begin position="386"/>
        <end position="407"/>
    </location>
</feature>
<comment type="similarity">
    <text evidence="2">Belongs to the binding-protein-dependent transport system permease family. CysTW subfamily.</text>
</comment>
<dbReference type="AlphaFoldDB" id="A0A7I7QR41"/>
<name>A0A7I7QR41_9MYCO</name>
<keyword evidence="11" id="KW-1185">Reference proteome</keyword>
<keyword evidence="7 8" id="KW-0472">Membrane</keyword>
<feature type="domain" description="ABC transmembrane type-1" evidence="9">
    <location>
        <begin position="57"/>
        <end position="260"/>
    </location>
</feature>
<feature type="transmembrane region" description="Helical" evidence="8">
    <location>
        <begin position="238"/>
        <end position="260"/>
    </location>
</feature>
<dbReference type="RefSeq" id="WP_163797402.1">
    <property type="nucleotide sequence ID" value="NZ_AP022588.1"/>
</dbReference>
<keyword evidence="5 8" id="KW-0812">Transmembrane</keyword>
<dbReference type="PROSITE" id="PS50928">
    <property type="entry name" value="ABC_TM1"/>
    <property type="match status" value="2"/>
</dbReference>
<evidence type="ECO:0000313" key="11">
    <source>
        <dbReference type="Proteomes" id="UP000467193"/>
    </source>
</evidence>
<keyword evidence="6 8" id="KW-1133">Transmembrane helix</keyword>
<proteinExistence type="inferred from homology"/>
<evidence type="ECO:0000259" key="9">
    <source>
        <dbReference type="PROSITE" id="PS50928"/>
    </source>
</evidence>
<feature type="transmembrane region" description="Helical" evidence="8">
    <location>
        <begin position="192"/>
        <end position="218"/>
    </location>
</feature>
<dbReference type="PANTHER" id="PTHR42929">
    <property type="entry name" value="INNER MEMBRANE ABC TRANSPORTER PERMEASE PROTEIN YDCU-RELATED-RELATED"/>
    <property type="match status" value="1"/>
</dbReference>
<feature type="transmembrane region" description="Helical" evidence="8">
    <location>
        <begin position="463"/>
        <end position="485"/>
    </location>
</feature>
<dbReference type="InterPro" id="IPR000515">
    <property type="entry name" value="MetI-like"/>
</dbReference>
<feature type="transmembrane region" description="Helical" evidence="8">
    <location>
        <begin position="353"/>
        <end position="374"/>
    </location>
</feature>
<evidence type="ECO:0000256" key="3">
    <source>
        <dbReference type="ARBA" id="ARBA00022448"/>
    </source>
</evidence>
<evidence type="ECO:0000313" key="10">
    <source>
        <dbReference type="EMBL" id="BBY28500.1"/>
    </source>
</evidence>
<dbReference type="Gene3D" id="1.10.3720.10">
    <property type="entry name" value="MetI-like"/>
    <property type="match status" value="2"/>
</dbReference>
<protein>
    <recommendedName>
        <fullName evidence="9">ABC transmembrane type-1 domain-containing protein</fullName>
    </recommendedName>
</protein>
<evidence type="ECO:0000256" key="5">
    <source>
        <dbReference type="ARBA" id="ARBA00022692"/>
    </source>
</evidence>
<feature type="transmembrane region" description="Helical" evidence="8">
    <location>
        <begin position="136"/>
        <end position="162"/>
    </location>
</feature>
<feature type="transmembrane region" description="Helical" evidence="8">
    <location>
        <begin position="519"/>
        <end position="541"/>
    </location>
</feature>
<gene>
    <name evidence="10" type="ORF">MSEDJ_25960</name>
</gene>
<dbReference type="PANTHER" id="PTHR42929:SF5">
    <property type="entry name" value="ABC TRANSPORTER PERMEASE PROTEIN"/>
    <property type="match status" value="1"/>
</dbReference>
<dbReference type="CDD" id="cd06261">
    <property type="entry name" value="TM_PBP2"/>
    <property type="match status" value="2"/>
</dbReference>
<feature type="transmembrane region" description="Helical" evidence="8">
    <location>
        <begin position="93"/>
        <end position="116"/>
    </location>
</feature>
<dbReference type="KEGG" id="msei:MSEDJ_25960"/>
<dbReference type="InterPro" id="IPR035906">
    <property type="entry name" value="MetI-like_sf"/>
</dbReference>
<dbReference type="EMBL" id="AP022588">
    <property type="protein sequence ID" value="BBY28500.1"/>
    <property type="molecule type" value="Genomic_DNA"/>
</dbReference>
<evidence type="ECO:0000256" key="2">
    <source>
        <dbReference type="ARBA" id="ARBA00007069"/>
    </source>
</evidence>
<evidence type="ECO:0000256" key="6">
    <source>
        <dbReference type="ARBA" id="ARBA00022989"/>
    </source>
</evidence>
<keyword evidence="4" id="KW-1003">Cell membrane</keyword>
<evidence type="ECO:0000256" key="7">
    <source>
        <dbReference type="ARBA" id="ARBA00023136"/>
    </source>
</evidence>
<feature type="domain" description="ABC transmembrane type-1" evidence="9">
    <location>
        <begin position="349"/>
        <end position="538"/>
    </location>
</feature>
<dbReference type="SUPFAM" id="SSF161098">
    <property type="entry name" value="MetI-like"/>
    <property type="match status" value="2"/>
</dbReference>
<feature type="transmembrane region" description="Helical" evidence="8">
    <location>
        <begin position="293"/>
        <end position="318"/>
    </location>
</feature>